<protein>
    <submittedName>
        <fullName evidence="1">Uncharacterized protein</fullName>
    </submittedName>
</protein>
<accession>X1KGY8</accession>
<evidence type="ECO:0000313" key="1">
    <source>
        <dbReference type="EMBL" id="GAI06312.1"/>
    </source>
</evidence>
<dbReference type="EMBL" id="BARV01004715">
    <property type="protein sequence ID" value="GAI06312.1"/>
    <property type="molecule type" value="Genomic_DNA"/>
</dbReference>
<name>X1KGY8_9ZZZZ</name>
<reference evidence="1" key="1">
    <citation type="journal article" date="2014" name="Front. Microbiol.">
        <title>High frequency of phylogenetically diverse reductive dehalogenase-homologous genes in deep subseafloor sedimentary metagenomes.</title>
        <authorList>
            <person name="Kawai M."/>
            <person name="Futagami T."/>
            <person name="Toyoda A."/>
            <person name="Takaki Y."/>
            <person name="Nishi S."/>
            <person name="Hori S."/>
            <person name="Arai W."/>
            <person name="Tsubouchi T."/>
            <person name="Morono Y."/>
            <person name="Uchiyama I."/>
            <person name="Ito T."/>
            <person name="Fujiyama A."/>
            <person name="Inagaki F."/>
            <person name="Takami H."/>
        </authorList>
    </citation>
    <scope>NUCLEOTIDE SEQUENCE</scope>
    <source>
        <strain evidence="1">Expedition CK06-06</strain>
    </source>
</reference>
<proteinExistence type="predicted"/>
<sequence length="101" mass="11149">LEQVVALNIDALNIVYLDQDGTDLIDPATGSVPADDTRDIRSVQITIVGRSGEQLPVLFNSGTDNTSYINQQDTEILGAQNDEFRRMRLTSEVKVRNMGLL</sequence>
<dbReference type="AlphaFoldDB" id="X1KGY8"/>
<gene>
    <name evidence="1" type="ORF">S06H3_10253</name>
</gene>
<feature type="non-terminal residue" evidence="1">
    <location>
        <position position="1"/>
    </location>
</feature>
<organism evidence="1">
    <name type="scientific">marine sediment metagenome</name>
    <dbReference type="NCBI Taxonomy" id="412755"/>
    <lineage>
        <taxon>unclassified sequences</taxon>
        <taxon>metagenomes</taxon>
        <taxon>ecological metagenomes</taxon>
    </lineage>
</organism>
<comment type="caution">
    <text evidence="1">The sequence shown here is derived from an EMBL/GenBank/DDBJ whole genome shotgun (WGS) entry which is preliminary data.</text>
</comment>